<evidence type="ECO:0000313" key="13">
    <source>
        <dbReference type="Proteomes" id="UP000054314"/>
    </source>
</evidence>
<evidence type="ECO:0000256" key="6">
    <source>
        <dbReference type="ARBA" id="ARBA00022723"/>
    </source>
</evidence>
<keyword evidence="7" id="KW-0560">Oxidoreductase</keyword>
<organism evidence="12 13">
    <name type="scientific">Cellulomonas bogoriensis 69B4 = DSM 16987</name>
    <dbReference type="NCBI Taxonomy" id="1386082"/>
    <lineage>
        <taxon>Bacteria</taxon>
        <taxon>Bacillati</taxon>
        <taxon>Actinomycetota</taxon>
        <taxon>Actinomycetes</taxon>
        <taxon>Micrococcales</taxon>
        <taxon>Cellulomonadaceae</taxon>
        <taxon>Cellulomonas</taxon>
    </lineage>
</organism>
<dbReference type="Gene3D" id="1.10.10.1100">
    <property type="entry name" value="BFD-like [2Fe-2S]-binding domain"/>
    <property type="match status" value="1"/>
</dbReference>
<evidence type="ECO:0000256" key="4">
    <source>
        <dbReference type="ARBA" id="ARBA00010429"/>
    </source>
</evidence>
<evidence type="ECO:0000256" key="8">
    <source>
        <dbReference type="ARBA" id="ARBA00023004"/>
    </source>
</evidence>
<gene>
    <name evidence="12" type="ORF">N869_05480</name>
</gene>
<dbReference type="InterPro" id="IPR023753">
    <property type="entry name" value="FAD/NAD-binding_dom"/>
</dbReference>
<dbReference type="InterPro" id="IPR036188">
    <property type="entry name" value="FAD/NAD-bd_sf"/>
</dbReference>
<dbReference type="EMBL" id="AXCZ01000014">
    <property type="protein sequence ID" value="KGM14054.1"/>
    <property type="molecule type" value="Genomic_DNA"/>
</dbReference>
<dbReference type="Gene3D" id="3.50.50.60">
    <property type="entry name" value="FAD/NAD(P)-binding domain"/>
    <property type="match status" value="2"/>
</dbReference>
<dbReference type="RefSeq" id="WP_052104889.1">
    <property type="nucleotide sequence ID" value="NZ_AXCZ01000014.1"/>
</dbReference>
<evidence type="ECO:0000256" key="9">
    <source>
        <dbReference type="ARBA" id="ARBA00023014"/>
    </source>
</evidence>
<name>A0A0A0C3U3_9CELL</name>
<dbReference type="AlphaFoldDB" id="A0A0A0C3U3"/>
<dbReference type="Proteomes" id="UP000054314">
    <property type="component" value="Unassembled WGS sequence"/>
</dbReference>
<dbReference type="GO" id="GO:0046872">
    <property type="term" value="F:metal ion binding"/>
    <property type="evidence" value="ECO:0007669"/>
    <property type="project" value="UniProtKB-KW"/>
</dbReference>
<dbReference type="SUPFAM" id="SSF51905">
    <property type="entry name" value="FAD/NAD(P)-binding domain"/>
    <property type="match status" value="2"/>
</dbReference>
<evidence type="ECO:0000313" key="12">
    <source>
        <dbReference type="EMBL" id="KGM14054.1"/>
    </source>
</evidence>
<keyword evidence="8" id="KW-0408">Iron</keyword>
<evidence type="ECO:0000256" key="2">
    <source>
        <dbReference type="ARBA" id="ARBA00001966"/>
    </source>
</evidence>
<sequence>MNRHVVVIGHGMVGSRFVEDLLNRAPDTHVTVLGEEGYEPYNRVLLSEVVAGKVDVASIALGHVAPGGAHVRPGTTALAVDTGARTVRTSDGDDVPYDALVLATGARARIPEVPGLMPPPAGVHALRTLDDAREIVAATVNQTRAVVVGGGVLGLEAACGLARRGLDVTVVHVGPHVMDRQLGDEAADAVIHGLTRLGIAHRTGTTCTEVLHEPGPDGGVAHVRGVRLADGEELPAGLVVLTAGTVPETTLASHAGIATDRGVLVDAHGRTSDPHVHAIGDCAQPPEGATGLIAQGWEQARRLADRLAGTAVPVAEVATLPAPPTDVVRVKAHGLTVVTMGETRPSVPRTGCRTVRLSDPEGGRLVEVVVDGEHVVAATCVGAPEVAADLTTTYTRRTPAPRDPAQLLLRRMVGAGAGPEPSPTLMPDRATVCRCNGVTKGDIVQSWRTGARCTEDVARATRATTGCGGCTDAVCGLVDWLTRSDPGPAAVQDRAPDPAHA</sequence>
<evidence type="ECO:0000256" key="7">
    <source>
        <dbReference type="ARBA" id="ARBA00023002"/>
    </source>
</evidence>
<keyword evidence="9" id="KW-0411">Iron-sulfur</keyword>
<comment type="pathway">
    <text evidence="3">Nitrogen metabolism; nitrate reduction (assimilation).</text>
</comment>
<feature type="domain" description="BFD-like [2Fe-2S]-binding" evidence="10">
    <location>
        <begin position="432"/>
        <end position="476"/>
    </location>
</feature>
<evidence type="ECO:0000259" key="10">
    <source>
        <dbReference type="Pfam" id="PF04324"/>
    </source>
</evidence>
<dbReference type="GO" id="GO:0051536">
    <property type="term" value="F:iron-sulfur cluster binding"/>
    <property type="evidence" value="ECO:0007669"/>
    <property type="project" value="UniProtKB-KW"/>
</dbReference>
<protein>
    <submittedName>
        <fullName evidence="12">Electron transfer flavoprotein</fullName>
    </submittedName>
</protein>
<keyword evidence="5" id="KW-0349">Heme</keyword>
<dbReference type="OrthoDB" id="1145at2"/>
<evidence type="ECO:0000259" key="11">
    <source>
        <dbReference type="Pfam" id="PF07992"/>
    </source>
</evidence>
<dbReference type="InterPro" id="IPR007419">
    <property type="entry name" value="BFD-like_2Fe2S-bd_dom"/>
</dbReference>
<comment type="cofactor">
    <cofactor evidence="1">
        <name>siroheme</name>
        <dbReference type="ChEBI" id="CHEBI:60052"/>
    </cofactor>
</comment>
<feature type="domain" description="FAD/NAD(P)-binding" evidence="11">
    <location>
        <begin position="4"/>
        <end position="291"/>
    </location>
</feature>
<dbReference type="InterPro" id="IPR041854">
    <property type="entry name" value="BFD-like_2Fe2S-bd_dom_sf"/>
</dbReference>
<accession>A0A0A0C3U3</accession>
<evidence type="ECO:0000256" key="1">
    <source>
        <dbReference type="ARBA" id="ARBA00001929"/>
    </source>
</evidence>
<evidence type="ECO:0000256" key="5">
    <source>
        <dbReference type="ARBA" id="ARBA00022617"/>
    </source>
</evidence>
<dbReference type="InterPro" id="IPR052034">
    <property type="entry name" value="NasD-like"/>
</dbReference>
<keyword evidence="6" id="KW-0479">Metal-binding</keyword>
<keyword evidence="13" id="KW-1185">Reference proteome</keyword>
<comment type="similarity">
    <text evidence="4">Belongs to the nitrite and sulfite reductase 4Fe-4S domain family.</text>
</comment>
<dbReference type="GO" id="GO:0016491">
    <property type="term" value="F:oxidoreductase activity"/>
    <property type="evidence" value="ECO:0007669"/>
    <property type="project" value="UniProtKB-KW"/>
</dbReference>
<dbReference type="PANTHER" id="PTHR43809:SF1">
    <property type="entry name" value="NITRITE REDUCTASE (NADH) LARGE SUBUNIT"/>
    <property type="match status" value="1"/>
</dbReference>
<dbReference type="PRINTS" id="PR00368">
    <property type="entry name" value="FADPNR"/>
</dbReference>
<reference evidence="12 13" key="1">
    <citation type="submission" date="2013-08" db="EMBL/GenBank/DDBJ databases">
        <title>Genome sequencing of Cellulomonas bogoriensis 69B4.</title>
        <authorList>
            <person name="Chen F."/>
            <person name="Li Y."/>
            <person name="Wang G."/>
        </authorList>
    </citation>
    <scope>NUCLEOTIDE SEQUENCE [LARGE SCALE GENOMIC DNA]</scope>
    <source>
        <strain evidence="12 13">69B4</strain>
    </source>
</reference>
<comment type="caution">
    <text evidence="12">The sequence shown here is derived from an EMBL/GenBank/DDBJ whole genome shotgun (WGS) entry which is preliminary data.</text>
</comment>
<comment type="cofactor">
    <cofactor evidence="2">
        <name>[4Fe-4S] cluster</name>
        <dbReference type="ChEBI" id="CHEBI:49883"/>
    </cofactor>
</comment>
<dbReference type="Pfam" id="PF04324">
    <property type="entry name" value="Fer2_BFD"/>
    <property type="match status" value="1"/>
</dbReference>
<dbReference type="Pfam" id="PF07992">
    <property type="entry name" value="Pyr_redox_2"/>
    <property type="match status" value="1"/>
</dbReference>
<proteinExistence type="inferred from homology"/>
<evidence type="ECO:0000256" key="3">
    <source>
        <dbReference type="ARBA" id="ARBA00005096"/>
    </source>
</evidence>
<dbReference type="PANTHER" id="PTHR43809">
    <property type="entry name" value="NITRITE REDUCTASE (NADH) LARGE SUBUNIT"/>
    <property type="match status" value="1"/>
</dbReference>